<feature type="transmembrane region" description="Helical" evidence="6">
    <location>
        <begin position="26"/>
        <end position="47"/>
    </location>
</feature>
<dbReference type="EMBL" id="LCTW02000088">
    <property type="protein sequence ID" value="KXX79399.1"/>
    <property type="molecule type" value="Genomic_DNA"/>
</dbReference>
<protein>
    <recommendedName>
        <fullName evidence="7">Rhodopsin domain-containing protein</fullName>
    </recommendedName>
</protein>
<evidence type="ECO:0000256" key="1">
    <source>
        <dbReference type="ARBA" id="ARBA00004141"/>
    </source>
</evidence>
<feature type="transmembrane region" description="Helical" evidence="6">
    <location>
        <begin position="105"/>
        <end position="129"/>
    </location>
</feature>
<keyword evidence="9" id="KW-1185">Reference proteome</keyword>
<evidence type="ECO:0000256" key="2">
    <source>
        <dbReference type="ARBA" id="ARBA00022692"/>
    </source>
</evidence>
<name>A0A175W778_9PEZI</name>
<evidence type="ECO:0000259" key="7">
    <source>
        <dbReference type="Pfam" id="PF20684"/>
    </source>
</evidence>
<feature type="transmembrane region" description="Helical" evidence="6">
    <location>
        <begin position="59"/>
        <end position="79"/>
    </location>
</feature>
<sequence>MSQPSQQPALPPRPTVSYVNKESMTAIGIIYPTLALVFLGLRFYGFWWHSSRGVTLDDIFVVPAALLNVAAGVAVAVGAQMDIIGGHSYPAITVPEQHKLGKFEYAFWIGHVLAIGSIKLTLLFLFRGLFKGRVGRTTFDIANWTLIMLVTLWTVAFLFLEIFACGNSPSASWDSFDSLRTKCMDTFALQLACAVISWILDLAIFIEPLVMIRTLNMKFKRKVQASIVFLFSFL</sequence>
<proteinExistence type="inferred from homology"/>
<keyword evidence="2 6" id="KW-0812">Transmembrane</keyword>
<feature type="domain" description="Rhodopsin" evidence="7">
    <location>
        <begin position="43"/>
        <end position="232"/>
    </location>
</feature>
<dbReference type="AlphaFoldDB" id="A0A175W778"/>
<dbReference type="InterPro" id="IPR052337">
    <property type="entry name" value="SAT4-like"/>
</dbReference>
<evidence type="ECO:0000256" key="4">
    <source>
        <dbReference type="ARBA" id="ARBA00023136"/>
    </source>
</evidence>
<dbReference type="STRING" id="100816.A0A175W778"/>
<comment type="subcellular location">
    <subcellularLocation>
        <location evidence="1">Membrane</location>
        <topology evidence="1">Multi-pass membrane protein</topology>
    </subcellularLocation>
</comment>
<evidence type="ECO:0000256" key="3">
    <source>
        <dbReference type="ARBA" id="ARBA00022989"/>
    </source>
</evidence>
<dbReference type="InterPro" id="IPR049326">
    <property type="entry name" value="Rhodopsin_dom_fungi"/>
</dbReference>
<dbReference type="Proteomes" id="UP000078237">
    <property type="component" value="Unassembled WGS sequence"/>
</dbReference>
<dbReference type="GO" id="GO:0016020">
    <property type="term" value="C:membrane"/>
    <property type="evidence" value="ECO:0007669"/>
    <property type="project" value="UniProtKB-SubCell"/>
</dbReference>
<accession>A0A175W778</accession>
<dbReference type="Pfam" id="PF20684">
    <property type="entry name" value="Fung_rhodopsin"/>
    <property type="match status" value="1"/>
</dbReference>
<feature type="transmembrane region" description="Helical" evidence="6">
    <location>
        <begin position="187"/>
        <end position="212"/>
    </location>
</feature>
<dbReference type="PANTHER" id="PTHR33048:SF134">
    <property type="entry name" value="INTEGRAL MEMBRANE PROTEIN"/>
    <property type="match status" value="1"/>
</dbReference>
<comment type="caution">
    <text evidence="8">The sequence shown here is derived from an EMBL/GenBank/DDBJ whole genome shotgun (WGS) entry which is preliminary data.</text>
</comment>
<dbReference type="PANTHER" id="PTHR33048">
    <property type="entry name" value="PTH11-LIKE INTEGRAL MEMBRANE PROTEIN (AFU_ORTHOLOGUE AFUA_5G11245)"/>
    <property type="match status" value="1"/>
</dbReference>
<comment type="similarity">
    <text evidence="5">Belongs to the SAT4 family.</text>
</comment>
<keyword evidence="3 6" id="KW-1133">Transmembrane helix</keyword>
<keyword evidence="4 6" id="KW-0472">Membrane</keyword>
<evidence type="ECO:0000313" key="9">
    <source>
        <dbReference type="Proteomes" id="UP000078237"/>
    </source>
</evidence>
<evidence type="ECO:0000256" key="5">
    <source>
        <dbReference type="ARBA" id="ARBA00038359"/>
    </source>
</evidence>
<gene>
    <name evidence="8" type="ORF">MMYC01_204056</name>
</gene>
<evidence type="ECO:0000313" key="8">
    <source>
        <dbReference type="EMBL" id="KXX79399.1"/>
    </source>
</evidence>
<organism evidence="8 9">
    <name type="scientific">Madurella mycetomatis</name>
    <dbReference type="NCBI Taxonomy" id="100816"/>
    <lineage>
        <taxon>Eukaryota</taxon>
        <taxon>Fungi</taxon>
        <taxon>Dikarya</taxon>
        <taxon>Ascomycota</taxon>
        <taxon>Pezizomycotina</taxon>
        <taxon>Sordariomycetes</taxon>
        <taxon>Sordariomycetidae</taxon>
        <taxon>Sordariales</taxon>
        <taxon>Sordariales incertae sedis</taxon>
        <taxon>Madurella</taxon>
    </lineage>
</organism>
<dbReference type="VEuPathDB" id="FungiDB:MMYC01_204056"/>
<feature type="transmembrane region" description="Helical" evidence="6">
    <location>
        <begin position="141"/>
        <end position="164"/>
    </location>
</feature>
<reference evidence="8 9" key="1">
    <citation type="journal article" date="2016" name="Genome Announc.">
        <title>Genome Sequence of Madurella mycetomatis mm55, Isolated from a Human Mycetoma Case in Sudan.</title>
        <authorList>
            <person name="Smit S."/>
            <person name="Derks M.F."/>
            <person name="Bervoets S."/>
            <person name="Fahal A."/>
            <person name="van Leeuwen W."/>
            <person name="van Belkum A."/>
            <person name="van de Sande W.W."/>
        </authorList>
    </citation>
    <scope>NUCLEOTIDE SEQUENCE [LARGE SCALE GENOMIC DNA]</scope>
    <source>
        <strain evidence="9">mm55</strain>
    </source>
</reference>
<dbReference type="OrthoDB" id="5393606at2759"/>
<evidence type="ECO:0000256" key="6">
    <source>
        <dbReference type="SAM" id="Phobius"/>
    </source>
</evidence>